<evidence type="ECO:0000256" key="1">
    <source>
        <dbReference type="SAM" id="MobiDB-lite"/>
    </source>
</evidence>
<accession>A0ABS4R9Q5</accession>
<feature type="region of interest" description="Disordered" evidence="1">
    <location>
        <begin position="24"/>
        <end position="50"/>
    </location>
</feature>
<sequence length="50" mass="5969">MKKNEHSKNQVIYLTNQAYDRLNHTPEELLSQSSKSTHSYQQQIDTFEKE</sequence>
<dbReference type="RefSeq" id="WP_157087824.1">
    <property type="nucleotide sequence ID" value="NZ_JAGIKZ010000001.1"/>
</dbReference>
<organism evidence="2 3">
    <name type="scientific">Cytobacillus eiseniae</name>
    <dbReference type="NCBI Taxonomy" id="762947"/>
    <lineage>
        <taxon>Bacteria</taxon>
        <taxon>Bacillati</taxon>
        <taxon>Bacillota</taxon>
        <taxon>Bacilli</taxon>
        <taxon>Bacillales</taxon>
        <taxon>Bacillaceae</taxon>
        <taxon>Cytobacillus</taxon>
    </lineage>
</organism>
<reference evidence="2 3" key="1">
    <citation type="submission" date="2021-03" db="EMBL/GenBank/DDBJ databases">
        <title>Genomic Encyclopedia of Type Strains, Phase IV (KMG-IV): sequencing the most valuable type-strain genomes for metagenomic binning, comparative biology and taxonomic classification.</title>
        <authorList>
            <person name="Goeker M."/>
        </authorList>
    </citation>
    <scope>NUCLEOTIDE SEQUENCE [LARGE SCALE GENOMIC DNA]</scope>
    <source>
        <strain evidence="2 3">DSM 26675</strain>
    </source>
</reference>
<dbReference type="EMBL" id="JAGIKZ010000001">
    <property type="protein sequence ID" value="MBP2239628.1"/>
    <property type="molecule type" value="Genomic_DNA"/>
</dbReference>
<name>A0ABS4R9Q5_9BACI</name>
<gene>
    <name evidence="2" type="ORF">J2Z40_000181</name>
</gene>
<protein>
    <submittedName>
        <fullName evidence="2">Uncharacterized protein</fullName>
    </submittedName>
</protein>
<evidence type="ECO:0000313" key="3">
    <source>
        <dbReference type="Proteomes" id="UP001519293"/>
    </source>
</evidence>
<feature type="compositionally biased region" description="Polar residues" evidence="1">
    <location>
        <begin position="30"/>
        <end position="50"/>
    </location>
</feature>
<evidence type="ECO:0000313" key="2">
    <source>
        <dbReference type="EMBL" id="MBP2239628.1"/>
    </source>
</evidence>
<proteinExistence type="predicted"/>
<comment type="caution">
    <text evidence="2">The sequence shown here is derived from an EMBL/GenBank/DDBJ whole genome shotgun (WGS) entry which is preliminary data.</text>
</comment>
<dbReference type="Proteomes" id="UP001519293">
    <property type="component" value="Unassembled WGS sequence"/>
</dbReference>
<keyword evidence="3" id="KW-1185">Reference proteome</keyword>